<evidence type="ECO:0000259" key="5">
    <source>
        <dbReference type="PROSITE" id="PS51352"/>
    </source>
</evidence>
<keyword evidence="2" id="KW-0201">Cytochrome c-type biogenesis</keyword>
<dbReference type="PANTHER" id="PTHR42852">
    <property type="entry name" value="THIOL:DISULFIDE INTERCHANGE PROTEIN DSBE"/>
    <property type="match status" value="1"/>
</dbReference>
<name>A0A9E6ZKK4_9FLAO</name>
<dbReference type="Pfam" id="PF00578">
    <property type="entry name" value="AhpC-TSA"/>
    <property type="match status" value="1"/>
</dbReference>
<dbReference type="InterPro" id="IPR050553">
    <property type="entry name" value="Thioredoxin_ResA/DsbE_sf"/>
</dbReference>
<accession>A0A9E6ZKK4</accession>
<dbReference type="InterPro" id="IPR036249">
    <property type="entry name" value="Thioredoxin-like_sf"/>
</dbReference>
<gene>
    <name evidence="6" type="ORF">MQE35_17060</name>
</gene>
<dbReference type="PROSITE" id="PS51352">
    <property type="entry name" value="THIOREDOXIN_2"/>
    <property type="match status" value="1"/>
</dbReference>
<evidence type="ECO:0000313" key="6">
    <source>
        <dbReference type="EMBL" id="UOB17432.1"/>
    </source>
</evidence>
<dbReference type="GO" id="GO:0016491">
    <property type="term" value="F:oxidoreductase activity"/>
    <property type="evidence" value="ECO:0007669"/>
    <property type="project" value="InterPro"/>
</dbReference>
<organism evidence="6 7">
    <name type="scientific">Abyssalbus ytuae</name>
    <dbReference type="NCBI Taxonomy" id="2926907"/>
    <lineage>
        <taxon>Bacteria</taxon>
        <taxon>Pseudomonadati</taxon>
        <taxon>Bacteroidota</taxon>
        <taxon>Flavobacteriia</taxon>
        <taxon>Flavobacteriales</taxon>
        <taxon>Flavobacteriaceae</taxon>
        <taxon>Abyssalbus</taxon>
    </lineage>
</organism>
<reference evidence="6" key="1">
    <citation type="submission" date="2022-03" db="EMBL/GenBank/DDBJ databases">
        <title>Description of Abyssus ytuae gen. nov., sp. nov., a novel member of the family Flavobacteriaceae isolated from the sediment of Mariana Trench.</title>
        <authorList>
            <person name="Zhang J."/>
            <person name="Xu X."/>
        </authorList>
    </citation>
    <scope>NUCLEOTIDE SEQUENCE</scope>
    <source>
        <strain evidence="6">MT3330</strain>
    </source>
</reference>
<protein>
    <submittedName>
        <fullName evidence="6">AhpC/TSA family protein</fullName>
    </submittedName>
</protein>
<dbReference type="Pfam" id="PF14289">
    <property type="entry name" value="DUF4369"/>
    <property type="match status" value="1"/>
</dbReference>
<dbReference type="PANTHER" id="PTHR42852:SF6">
    <property type="entry name" value="THIOL:DISULFIDE INTERCHANGE PROTEIN DSBE"/>
    <property type="match status" value="1"/>
</dbReference>
<dbReference type="InterPro" id="IPR013766">
    <property type="entry name" value="Thioredoxin_domain"/>
</dbReference>
<evidence type="ECO:0000256" key="4">
    <source>
        <dbReference type="ARBA" id="ARBA00023284"/>
    </source>
</evidence>
<dbReference type="RefSeq" id="WP_255842882.1">
    <property type="nucleotide sequence ID" value="NZ_CP094358.1"/>
</dbReference>
<dbReference type="SUPFAM" id="SSF52833">
    <property type="entry name" value="Thioredoxin-like"/>
    <property type="match status" value="1"/>
</dbReference>
<evidence type="ECO:0000256" key="2">
    <source>
        <dbReference type="ARBA" id="ARBA00022748"/>
    </source>
</evidence>
<dbReference type="GO" id="GO:0016209">
    <property type="term" value="F:antioxidant activity"/>
    <property type="evidence" value="ECO:0007669"/>
    <property type="project" value="InterPro"/>
</dbReference>
<keyword evidence="4" id="KW-0676">Redox-active center</keyword>
<dbReference type="Proteomes" id="UP000831290">
    <property type="component" value="Chromosome"/>
</dbReference>
<dbReference type="InterPro" id="IPR000866">
    <property type="entry name" value="AhpC/TSA"/>
</dbReference>
<sequence length="372" mass="41685">MKKSLIVGIMAIIFMSCEKKAEPNTYNVTGTIEGVENGQKIFLQKINYNSRPAIIDTIEIIDGKFSFSGKSEQPSLHFLFLEGQRNSMALILEEGNIDIEMYKDSLPMSKISGSPSNNDLYSYIQNSSHLREKLKAIRTQQQEAKNNGDMVTLNTLNETYTETIEEGKEYDASFVKNNPDSYMAVLILDQIFNSNSQSADEVKNLFNGLSDNVKNTEAGQILSKKINDVSKLSVGAVAPDFTGPTPDGKTLSLKEALGEKLTIVDFWAAWCKPCRAENPNLVALYNKFHDQGLNVLGVSLDRKAEDWTKAIEDDKLEWNHVSNLQFWQDPIAQLYNIRTIPATYLLDAEGKIIAKDLRGQALHDKVEELLSM</sequence>
<dbReference type="KEGG" id="fbm:MQE35_17060"/>
<keyword evidence="7" id="KW-1185">Reference proteome</keyword>
<keyword evidence="3" id="KW-1015">Disulfide bond</keyword>
<evidence type="ECO:0000256" key="3">
    <source>
        <dbReference type="ARBA" id="ARBA00023157"/>
    </source>
</evidence>
<proteinExistence type="predicted"/>
<evidence type="ECO:0000313" key="7">
    <source>
        <dbReference type="Proteomes" id="UP000831290"/>
    </source>
</evidence>
<dbReference type="Gene3D" id="3.40.30.10">
    <property type="entry name" value="Glutaredoxin"/>
    <property type="match status" value="1"/>
</dbReference>
<comment type="subcellular location">
    <subcellularLocation>
        <location evidence="1">Cell envelope</location>
    </subcellularLocation>
</comment>
<dbReference type="AlphaFoldDB" id="A0A9E6ZKK4"/>
<evidence type="ECO:0000256" key="1">
    <source>
        <dbReference type="ARBA" id="ARBA00004196"/>
    </source>
</evidence>
<dbReference type="GO" id="GO:0017004">
    <property type="term" value="P:cytochrome complex assembly"/>
    <property type="evidence" value="ECO:0007669"/>
    <property type="project" value="UniProtKB-KW"/>
</dbReference>
<dbReference type="EMBL" id="CP094358">
    <property type="protein sequence ID" value="UOB17432.1"/>
    <property type="molecule type" value="Genomic_DNA"/>
</dbReference>
<dbReference type="GO" id="GO:0030313">
    <property type="term" value="C:cell envelope"/>
    <property type="evidence" value="ECO:0007669"/>
    <property type="project" value="UniProtKB-SubCell"/>
</dbReference>
<dbReference type="PROSITE" id="PS51257">
    <property type="entry name" value="PROKAR_LIPOPROTEIN"/>
    <property type="match status" value="1"/>
</dbReference>
<feature type="domain" description="Thioredoxin" evidence="5">
    <location>
        <begin position="232"/>
        <end position="372"/>
    </location>
</feature>
<dbReference type="CDD" id="cd02966">
    <property type="entry name" value="TlpA_like_family"/>
    <property type="match status" value="1"/>
</dbReference>
<dbReference type="InterPro" id="IPR025380">
    <property type="entry name" value="DUF4369"/>
</dbReference>